<organism evidence="2 3">
    <name type="scientific">Vidua macroura</name>
    <name type="common">Pin-tailed whydah</name>
    <dbReference type="NCBI Taxonomy" id="187451"/>
    <lineage>
        <taxon>Eukaryota</taxon>
        <taxon>Metazoa</taxon>
        <taxon>Chordata</taxon>
        <taxon>Craniata</taxon>
        <taxon>Vertebrata</taxon>
        <taxon>Euteleostomi</taxon>
        <taxon>Archelosauria</taxon>
        <taxon>Archosauria</taxon>
        <taxon>Dinosauria</taxon>
        <taxon>Saurischia</taxon>
        <taxon>Theropoda</taxon>
        <taxon>Coelurosauria</taxon>
        <taxon>Aves</taxon>
        <taxon>Neognathae</taxon>
        <taxon>Neoaves</taxon>
        <taxon>Telluraves</taxon>
        <taxon>Australaves</taxon>
        <taxon>Passeriformes</taxon>
        <taxon>Passeroidea</taxon>
        <taxon>Estrildidae</taxon>
        <taxon>Viduinae</taxon>
        <taxon>Vidua</taxon>
    </lineage>
</organism>
<dbReference type="AlphaFoldDB" id="A0A852EEZ2"/>
<comment type="caution">
    <text evidence="2">The sequence shown here is derived from an EMBL/GenBank/DDBJ whole genome shotgun (WGS) entry which is preliminary data.</text>
</comment>
<evidence type="ECO:0000313" key="3">
    <source>
        <dbReference type="Proteomes" id="UP000656497"/>
    </source>
</evidence>
<evidence type="ECO:0000256" key="1">
    <source>
        <dbReference type="ARBA" id="ARBA00022679"/>
    </source>
</evidence>
<accession>A0A852EEZ2</accession>
<keyword evidence="1 2" id="KW-0808">Transferase</keyword>
<dbReference type="Proteomes" id="UP000656497">
    <property type="component" value="Unassembled WGS sequence"/>
</dbReference>
<sequence>VLTDLLELCGQILALHLSVLSVFFLQGFPCSSDLQVAQCPDLPSYCEKRQSLVFSVFKNHMAFIQHVANSVLKFIDSFLCHFAYFPFKLRASDVLHREVTVEELLSHGSIWLEITDFGFEYPMP</sequence>
<evidence type="ECO:0000313" key="2">
    <source>
        <dbReference type="EMBL" id="NXQ01232.1"/>
    </source>
</evidence>
<dbReference type="GO" id="GO:0008194">
    <property type="term" value="F:UDP-glycosyltransferase activity"/>
    <property type="evidence" value="ECO:0007669"/>
    <property type="project" value="InterPro"/>
</dbReference>
<dbReference type="Pfam" id="PF00201">
    <property type="entry name" value="UDPGT"/>
    <property type="match status" value="1"/>
</dbReference>
<proteinExistence type="predicted"/>
<dbReference type="InterPro" id="IPR002213">
    <property type="entry name" value="UDP_glucos_trans"/>
</dbReference>
<reference evidence="2" key="1">
    <citation type="submission" date="2019-09" db="EMBL/GenBank/DDBJ databases">
        <title>Bird 10,000 Genomes (B10K) Project - Family phase.</title>
        <authorList>
            <person name="Zhang G."/>
        </authorList>
    </citation>
    <scope>NUCLEOTIDE SEQUENCE</scope>
    <source>
        <strain evidence="2">B10K-DU-002-50</strain>
        <tissue evidence="2">Muscle</tissue>
    </source>
</reference>
<name>A0A852EEZ2_VIDMA</name>
<dbReference type="SUPFAM" id="SSF53756">
    <property type="entry name" value="UDP-Glycosyltransferase/glycogen phosphorylase"/>
    <property type="match status" value="1"/>
</dbReference>
<gene>
    <name evidence="2" type="primary">Ugt1a5</name>
    <name evidence="2" type="ORF">VIDMAC_R01846</name>
</gene>
<feature type="non-terminal residue" evidence="2">
    <location>
        <position position="1"/>
    </location>
</feature>
<keyword evidence="3" id="KW-1185">Reference proteome</keyword>
<feature type="non-terminal residue" evidence="2">
    <location>
        <position position="124"/>
    </location>
</feature>
<protein>
    <submittedName>
        <fullName evidence="2">UD15 glucuronosyltransferase</fullName>
    </submittedName>
</protein>
<dbReference type="EMBL" id="WBNN01014542">
    <property type="protein sequence ID" value="NXQ01232.1"/>
    <property type="molecule type" value="Genomic_DNA"/>
</dbReference>